<evidence type="ECO:0008006" key="6">
    <source>
        <dbReference type="Google" id="ProtNLM"/>
    </source>
</evidence>
<keyword evidence="2" id="KW-0131">Cell cycle</keyword>
<comment type="similarity">
    <text evidence="1">Belongs to the SAPS family.</text>
</comment>
<dbReference type="Proteomes" id="UP001211065">
    <property type="component" value="Unassembled WGS sequence"/>
</dbReference>
<evidence type="ECO:0000313" key="4">
    <source>
        <dbReference type="EMBL" id="KAJ3223481.1"/>
    </source>
</evidence>
<feature type="region of interest" description="Disordered" evidence="3">
    <location>
        <begin position="656"/>
        <end position="683"/>
    </location>
</feature>
<proteinExistence type="inferred from homology"/>
<feature type="region of interest" description="Disordered" evidence="3">
    <location>
        <begin position="432"/>
        <end position="451"/>
    </location>
</feature>
<dbReference type="PANTHER" id="PTHR12634">
    <property type="entry name" value="SIT4 YEAST -ASSOCIATING PROTEIN-RELATED"/>
    <property type="match status" value="1"/>
</dbReference>
<feature type="region of interest" description="Disordered" evidence="3">
    <location>
        <begin position="708"/>
        <end position="757"/>
    </location>
</feature>
<gene>
    <name evidence="4" type="ORF">HK099_001064</name>
</gene>
<feature type="compositionally biased region" description="Gly residues" evidence="3">
    <location>
        <begin position="674"/>
        <end position="683"/>
    </location>
</feature>
<evidence type="ECO:0000313" key="5">
    <source>
        <dbReference type="Proteomes" id="UP001211065"/>
    </source>
</evidence>
<organism evidence="4 5">
    <name type="scientific">Clydaea vesicula</name>
    <dbReference type="NCBI Taxonomy" id="447962"/>
    <lineage>
        <taxon>Eukaryota</taxon>
        <taxon>Fungi</taxon>
        <taxon>Fungi incertae sedis</taxon>
        <taxon>Chytridiomycota</taxon>
        <taxon>Chytridiomycota incertae sedis</taxon>
        <taxon>Chytridiomycetes</taxon>
        <taxon>Lobulomycetales</taxon>
        <taxon>Lobulomycetaceae</taxon>
        <taxon>Clydaea</taxon>
    </lineage>
</organism>
<comment type="caution">
    <text evidence="4">The sequence shown here is derived from an EMBL/GenBank/DDBJ whole genome shotgun (WGS) entry which is preliminary data.</text>
</comment>
<evidence type="ECO:0000256" key="3">
    <source>
        <dbReference type="SAM" id="MobiDB-lite"/>
    </source>
</evidence>
<protein>
    <recommendedName>
        <fullName evidence="6">SAPS-domain-containing protein</fullName>
    </recommendedName>
</protein>
<dbReference type="GO" id="GO:0019903">
    <property type="term" value="F:protein phosphatase binding"/>
    <property type="evidence" value="ECO:0007669"/>
    <property type="project" value="InterPro"/>
</dbReference>
<evidence type="ECO:0000256" key="1">
    <source>
        <dbReference type="ARBA" id="ARBA00006180"/>
    </source>
</evidence>
<dbReference type="Pfam" id="PF04499">
    <property type="entry name" value="SAPS"/>
    <property type="match status" value="1"/>
</dbReference>
<accession>A0AAD5U599</accession>
<name>A0AAD5U599_9FUNG</name>
<dbReference type="GO" id="GO:0005829">
    <property type="term" value="C:cytosol"/>
    <property type="evidence" value="ECO:0007669"/>
    <property type="project" value="TreeGrafter"/>
</dbReference>
<dbReference type="EMBL" id="JADGJW010000128">
    <property type="protein sequence ID" value="KAJ3223481.1"/>
    <property type="molecule type" value="Genomic_DNA"/>
</dbReference>
<dbReference type="GO" id="GO:0019888">
    <property type="term" value="F:protein phosphatase regulator activity"/>
    <property type="evidence" value="ECO:0007669"/>
    <property type="project" value="TreeGrafter"/>
</dbReference>
<dbReference type="PANTHER" id="PTHR12634:SF8">
    <property type="entry name" value="FIERY MOUNTAIN, ISOFORM D"/>
    <property type="match status" value="1"/>
</dbReference>
<sequence>MYNGKWEQFWKFGFHSATAIDSALEKEGLTMLDLFEEDELLQECKSHNTKLIEFIIRPENLLEILNCLTLKKSITDNQSSDQKESAHDRNRRYKYAYYACEVLCCEVFAICDAFVQNTKLLDTFWQILDDDSLDLVQVLYFSKANITFLEKKPVEMIAYIKTQPNIISKLLKHISNSPITDLILKLIALEESPQAAGVIDWLCKQDLIKLLVERLSAEHDSEMHNIAAQAILDVIAISYQNAVQLEMLQPGMDLQSAENDGNALIDQLKSEAIMNQLVDYMLDKGCESTSILTNGINIIIELIRRYCSEIEQAEYSQHHYQNQTHKQGPIQPSQEKLDSLATDLNELLRVLGKRLGAFAELLANPRITVPVETTIGNQIPLGAERLKTCELFAEILHLQYLYTSSPLFERLVNTDKKKTTAEQYLFPAQFNSDSKTTTTEEGGLDDDVTDKMGDLTTEEVKNTEEDLVVIQKGGVPSPLRSSESSERRNDVADELVYVTGCFVENQVLPLCLELFFKFPWNNFLHSVVYDMIAKVFNTYSFTLTFNASLSNTSIEKNSASTLVEEKMERIKKTVRLLVISIYKDGELMKKIIDAQIENDAQVNLPKGVRLGYMGHLTYISDEVCKLIEKCSTDLESELYEYFSDERWENYKNKSLNETKERDCQPLGGQRPNQSGGGMMSIGGAGSMMGGSIHSIPLLTGGNQLDGDLDASNVQGHGGRFLNEGDFDDDDISGELGGNMNESGISYETDDWSNRYSE</sequence>
<dbReference type="InterPro" id="IPR007587">
    <property type="entry name" value="SAPS"/>
</dbReference>
<keyword evidence="5" id="KW-1185">Reference proteome</keyword>
<dbReference type="AlphaFoldDB" id="A0AAD5U599"/>
<dbReference type="GO" id="GO:0005634">
    <property type="term" value="C:nucleus"/>
    <property type="evidence" value="ECO:0007669"/>
    <property type="project" value="TreeGrafter"/>
</dbReference>
<evidence type="ECO:0000256" key="2">
    <source>
        <dbReference type="ARBA" id="ARBA00023306"/>
    </source>
</evidence>
<reference evidence="4" key="1">
    <citation type="submission" date="2020-05" db="EMBL/GenBank/DDBJ databases">
        <title>Phylogenomic resolution of chytrid fungi.</title>
        <authorList>
            <person name="Stajich J.E."/>
            <person name="Amses K."/>
            <person name="Simmons R."/>
            <person name="Seto K."/>
            <person name="Myers J."/>
            <person name="Bonds A."/>
            <person name="Quandt C.A."/>
            <person name="Barry K."/>
            <person name="Liu P."/>
            <person name="Grigoriev I."/>
            <person name="Longcore J.E."/>
            <person name="James T.Y."/>
        </authorList>
    </citation>
    <scope>NUCLEOTIDE SEQUENCE</scope>
    <source>
        <strain evidence="4">JEL0476</strain>
    </source>
</reference>